<sequence length="183" mass="19984">MGAHAWMWTAVAVVVVLLLVWAAWTLVRLRRLAGRVARAREALDAQLRRRAGLAAELAREYPCALGPERARALAAAAAEARSTTPGDREAAENALGRELRDLPAELPGVPSALQADLDGTCTRVALARRFYNDAVRDTQALRGRRLPRVLRLHASRPMPRFFDIDDRLEALTTSGVGGPGHRP</sequence>
<keyword evidence="3" id="KW-1185">Reference proteome</keyword>
<feature type="transmembrane region" description="Helical" evidence="1">
    <location>
        <begin position="6"/>
        <end position="27"/>
    </location>
</feature>
<dbReference type="RefSeq" id="WP_311345786.1">
    <property type="nucleotide sequence ID" value="NZ_JAVREI010000009.1"/>
</dbReference>
<gene>
    <name evidence="2" type="ORF">RM425_13765</name>
</gene>
<evidence type="ECO:0000313" key="3">
    <source>
        <dbReference type="Proteomes" id="UP001183222"/>
    </source>
</evidence>
<name>A0ABU2K9U4_9ACTN</name>
<reference evidence="3" key="1">
    <citation type="submission" date="2023-07" db="EMBL/GenBank/DDBJ databases">
        <title>30 novel species of actinomycetes from the DSMZ collection.</title>
        <authorList>
            <person name="Nouioui I."/>
        </authorList>
    </citation>
    <scope>NUCLEOTIDE SEQUENCE [LARGE SCALE GENOMIC DNA]</scope>
    <source>
        <strain evidence="3">DSM 46792</strain>
    </source>
</reference>
<keyword evidence="1" id="KW-1133">Transmembrane helix</keyword>
<evidence type="ECO:0008006" key="4">
    <source>
        <dbReference type="Google" id="ProtNLM"/>
    </source>
</evidence>
<dbReference type="InterPro" id="IPR023353">
    <property type="entry name" value="LemA-like_dom_sf"/>
</dbReference>
<evidence type="ECO:0000313" key="2">
    <source>
        <dbReference type="EMBL" id="MDT0276970.1"/>
    </source>
</evidence>
<dbReference type="Gene3D" id="1.20.1440.20">
    <property type="entry name" value="LemA-like domain"/>
    <property type="match status" value="1"/>
</dbReference>
<comment type="caution">
    <text evidence="2">The sequence shown here is derived from an EMBL/GenBank/DDBJ whole genome shotgun (WGS) entry which is preliminary data.</text>
</comment>
<proteinExistence type="predicted"/>
<keyword evidence="1" id="KW-0472">Membrane</keyword>
<protein>
    <recommendedName>
        <fullName evidence="4">LemA family protein</fullName>
    </recommendedName>
</protein>
<accession>A0ABU2K9U4</accession>
<organism evidence="2 3">
    <name type="scientific">Blastococcus goldschmidtiae</name>
    <dbReference type="NCBI Taxonomy" id="3075546"/>
    <lineage>
        <taxon>Bacteria</taxon>
        <taxon>Bacillati</taxon>
        <taxon>Actinomycetota</taxon>
        <taxon>Actinomycetes</taxon>
        <taxon>Geodermatophilales</taxon>
        <taxon>Geodermatophilaceae</taxon>
        <taxon>Blastococcus</taxon>
    </lineage>
</organism>
<keyword evidence="1" id="KW-0812">Transmembrane</keyword>
<evidence type="ECO:0000256" key="1">
    <source>
        <dbReference type="SAM" id="Phobius"/>
    </source>
</evidence>
<dbReference type="EMBL" id="JAVREI010000009">
    <property type="protein sequence ID" value="MDT0276970.1"/>
    <property type="molecule type" value="Genomic_DNA"/>
</dbReference>
<dbReference type="Proteomes" id="UP001183222">
    <property type="component" value="Unassembled WGS sequence"/>
</dbReference>
<dbReference type="SUPFAM" id="SSF140478">
    <property type="entry name" value="LemA-like"/>
    <property type="match status" value="1"/>
</dbReference>